<dbReference type="PROSITE" id="PS51257">
    <property type="entry name" value="PROKAR_LIPOPROTEIN"/>
    <property type="match status" value="1"/>
</dbReference>
<sequence>MRRFVFLLIAVLLLQFNWIAAASACTHETGAGARHFGHHQHEHNAADAKFGEYKKASNGGALADDDCAVCHMGCGAASSPGSLRLNVLAAHAPAIASAPMILAAWPDPPDRPRWPTAS</sequence>
<reference evidence="2 3" key="1">
    <citation type="submission" date="2020-10" db="EMBL/GenBank/DDBJ databases">
        <title>Draft genome of Ramlibacter aquaticus LMG 30558.</title>
        <authorList>
            <person name="Props R."/>
        </authorList>
    </citation>
    <scope>NUCLEOTIDE SEQUENCE [LARGE SCALE GENOMIC DNA]</scope>
    <source>
        <strain evidence="2 3">LMG 30558</strain>
    </source>
</reference>
<feature type="chain" id="PRO_5047210282" description="Cobalt-zinc-cadmium resistance protein" evidence="1">
    <location>
        <begin position="23"/>
        <end position="118"/>
    </location>
</feature>
<gene>
    <name evidence="2" type="ORF">IM725_08995</name>
</gene>
<protein>
    <recommendedName>
        <fullName evidence="4">Cobalt-zinc-cadmium resistance protein</fullName>
    </recommendedName>
</protein>
<keyword evidence="3" id="KW-1185">Reference proteome</keyword>
<dbReference type="EMBL" id="JADDOJ010000029">
    <property type="protein sequence ID" value="MBE7940703.1"/>
    <property type="molecule type" value="Genomic_DNA"/>
</dbReference>
<accession>A0ABR9SEB3</accession>
<evidence type="ECO:0000313" key="3">
    <source>
        <dbReference type="Proteomes" id="UP000715965"/>
    </source>
</evidence>
<feature type="signal peptide" evidence="1">
    <location>
        <begin position="1"/>
        <end position="22"/>
    </location>
</feature>
<dbReference type="RefSeq" id="WP_193780245.1">
    <property type="nucleotide sequence ID" value="NZ_JADDOJ010000029.1"/>
</dbReference>
<name>A0ABR9SEB3_9BURK</name>
<dbReference type="Proteomes" id="UP000715965">
    <property type="component" value="Unassembled WGS sequence"/>
</dbReference>
<comment type="caution">
    <text evidence="2">The sequence shown here is derived from an EMBL/GenBank/DDBJ whole genome shotgun (WGS) entry which is preliminary data.</text>
</comment>
<proteinExistence type="predicted"/>
<evidence type="ECO:0000313" key="2">
    <source>
        <dbReference type="EMBL" id="MBE7940703.1"/>
    </source>
</evidence>
<organism evidence="2 3">
    <name type="scientific">Ramlibacter aquaticus</name>
    <dbReference type="NCBI Taxonomy" id="2780094"/>
    <lineage>
        <taxon>Bacteria</taxon>
        <taxon>Pseudomonadati</taxon>
        <taxon>Pseudomonadota</taxon>
        <taxon>Betaproteobacteria</taxon>
        <taxon>Burkholderiales</taxon>
        <taxon>Comamonadaceae</taxon>
        <taxon>Ramlibacter</taxon>
    </lineage>
</organism>
<keyword evidence="1" id="KW-0732">Signal</keyword>
<evidence type="ECO:0000256" key="1">
    <source>
        <dbReference type="SAM" id="SignalP"/>
    </source>
</evidence>
<evidence type="ECO:0008006" key="4">
    <source>
        <dbReference type="Google" id="ProtNLM"/>
    </source>
</evidence>